<accession>D5SLH8</accession>
<gene>
    <name evidence="1" type="primary">moeN</name>
    <name evidence="1" type="ORF">SCLAV_p1285</name>
</gene>
<dbReference type="InterPro" id="IPR008949">
    <property type="entry name" value="Isoprenoid_synthase_dom_sf"/>
</dbReference>
<reference evidence="1 2" key="1">
    <citation type="journal article" date="2010" name="Genome Biol. Evol.">
        <title>The sequence of a 1.8-mb bacterial linear plasmid reveals a rich evolutionary reservoir of secondary metabolic pathways.</title>
        <authorList>
            <person name="Medema M.H."/>
            <person name="Trefzer A."/>
            <person name="Kovalchuk A."/>
            <person name="van den Berg M."/>
            <person name="Mueller U."/>
            <person name="Heijne W."/>
            <person name="Wu L."/>
            <person name="Alam M.T."/>
            <person name="Ronning C.M."/>
            <person name="Nierman W.C."/>
            <person name="Bovenberg R.A.L."/>
            <person name="Breitling R."/>
            <person name="Takano E."/>
        </authorList>
    </citation>
    <scope>NUCLEOTIDE SEQUENCE [LARGE SCALE GENOMIC DNA]</scope>
    <source>
        <strain evidence="2">ATCC 27064 / DSM 738 / JCM 4710 / NBRC 13307 / NCIMB 12785 / NRRL 3585 / VKM Ac-602</strain>
        <plasmid evidence="1">pSCL4</plasmid>
    </source>
</reference>
<name>D5SLH8_STRCL</name>
<evidence type="ECO:0000313" key="1">
    <source>
        <dbReference type="EMBL" id="EFG04771.2"/>
    </source>
</evidence>
<evidence type="ECO:0000313" key="2">
    <source>
        <dbReference type="Proteomes" id="UP000002357"/>
    </source>
</evidence>
<keyword evidence="1" id="KW-0614">Plasmid</keyword>
<geneLocation type="plasmid" evidence="1 2">
    <name>pSCL4</name>
</geneLocation>
<keyword evidence="2" id="KW-1185">Reference proteome</keyword>
<proteinExistence type="predicted"/>
<sequence length="275" mass="30173">MSSPFSPEYEAGMLRTESANRDRITAFVAANGGSPELVAHVAAIRLYLRVPHFLTEWIGEPELRAEVASALVMDIVAMKLLDDLMDDDSGLDRIQLACLCLHLHLTALREMCALSRDPQAVVDLLEHDFTQVCTGQIRTKRERARNLDEWCANASTYGAAFLGVYGALAALCGRRPGSIGPAREFAEAYGTLITLADDLTDYDRDGERAGNIGHLLLTGAVTLDELTGLVDRLTTRAERAAYEQPVARGLVPVPGIYRDDVLHRLLPRFRAELGL</sequence>
<dbReference type="eggNOG" id="ENOG5033VSS">
    <property type="taxonomic scope" value="Bacteria"/>
</dbReference>
<dbReference type="RefSeq" id="WP_003963603.1">
    <property type="nucleotide sequence ID" value="NZ_CM000914.1"/>
</dbReference>
<dbReference type="Gene3D" id="1.10.600.10">
    <property type="entry name" value="Farnesyl Diphosphate Synthase"/>
    <property type="match status" value="1"/>
</dbReference>
<dbReference type="SUPFAM" id="SSF48576">
    <property type="entry name" value="Terpenoid synthases"/>
    <property type="match status" value="1"/>
</dbReference>
<organism evidence="1 2">
    <name type="scientific">Streptomyces clavuligerus</name>
    <dbReference type="NCBI Taxonomy" id="1901"/>
    <lineage>
        <taxon>Bacteria</taxon>
        <taxon>Bacillati</taxon>
        <taxon>Actinomycetota</taxon>
        <taxon>Actinomycetes</taxon>
        <taxon>Kitasatosporales</taxon>
        <taxon>Streptomycetaceae</taxon>
        <taxon>Streptomyces</taxon>
    </lineage>
</organism>
<dbReference type="Proteomes" id="UP000002357">
    <property type="component" value="Plasmid pSCL4"/>
</dbReference>
<protein>
    <submittedName>
        <fullName evidence="1">Moenomycin biosynthesis protein MoeN5</fullName>
    </submittedName>
</protein>
<dbReference type="GeneID" id="93734361"/>
<dbReference type="AlphaFoldDB" id="D5SLH8"/>
<dbReference type="EMBL" id="CM000914">
    <property type="protein sequence ID" value="EFG04771.2"/>
    <property type="molecule type" value="Genomic_DNA"/>
</dbReference>
<dbReference type="OrthoDB" id="4175512at2"/>